<dbReference type="Proteomes" id="UP001472677">
    <property type="component" value="Unassembled WGS sequence"/>
</dbReference>
<dbReference type="EMBL" id="JBBPBM010000008">
    <property type="protein sequence ID" value="KAK8572083.1"/>
    <property type="molecule type" value="Genomic_DNA"/>
</dbReference>
<evidence type="ECO:0000313" key="1">
    <source>
        <dbReference type="EMBL" id="KAK8572083.1"/>
    </source>
</evidence>
<reference evidence="1 2" key="1">
    <citation type="journal article" date="2024" name="G3 (Bethesda)">
        <title>Genome assembly of Hibiscus sabdariffa L. provides insights into metabolisms of medicinal natural products.</title>
        <authorList>
            <person name="Kim T."/>
        </authorList>
    </citation>
    <scope>NUCLEOTIDE SEQUENCE [LARGE SCALE GENOMIC DNA]</scope>
    <source>
        <strain evidence="1">TK-2024</strain>
        <tissue evidence="1">Old leaves</tissue>
    </source>
</reference>
<name>A0ABR2F506_9ROSI</name>
<keyword evidence="2" id="KW-1185">Reference proteome</keyword>
<protein>
    <submittedName>
        <fullName evidence="1">Uncharacterized protein</fullName>
    </submittedName>
</protein>
<evidence type="ECO:0000313" key="2">
    <source>
        <dbReference type="Proteomes" id="UP001472677"/>
    </source>
</evidence>
<comment type="caution">
    <text evidence="1">The sequence shown here is derived from an EMBL/GenBank/DDBJ whole genome shotgun (WGS) entry which is preliminary data.</text>
</comment>
<sequence>MEESWTRLESLWRKTSESITPKEMREFGPKADCLLVYKIGRRDAKQGAEKCGRNASFRNMRSRKEHALLLLLGQARNYDSPRHK</sequence>
<accession>A0ABR2F506</accession>
<organism evidence="1 2">
    <name type="scientific">Hibiscus sabdariffa</name>
    <name type="common">roselle</name>
    <dbReference type="NCBI Taxonomy" id="183260"/>
    <lineage>
        <taxon>Eukaryota</taxon>
        <taxon>Viridiplantae</taxon>
        <taxon>Streptophyta</taxon>
        <taxon>Embryophyta</taxon>
        <taxon>Tracheophyta</taxon>
        <taxon>Spermatophyta</taxon>
        <taxon>Magnoliopsida</taxon>
        <taxon>eudicotyledons</taxon>
        <taxon>Gunneridae</taxon>
        <taxon>Pentapetalae</taxon>
        <taxon>rosids</taxon>
        <taxon>malvids</taxon>
        <taxon>Malvales</taxon>
        <taxon>Malvaceae</taxon>
        <taxon>Malvoideae</taxon>
        <taxon>Hibiscus</taxon>
    </lineage>
</organism>
<gene>
    <name evidence="1" type="ORF">V6N12_028145</name>
</gene>
<proteinExistence type="predicted"/>